<reference evidence="2" key="1">
    <citation type="journal article" date="2022" name="Front. Genet.">
        <title>Chromosome-Scale Assembly of the Dendrobium nobile Genome Provides Insights Into the Molecular Mechanism of the Biosynthesis of the Medicinal Active Ingredient of Dendrobium.</title>
        <authorList>
            <person name="Xu Q."/>
            <person name="Niu S.-C."/>
            <person name="Li K.-L."/>
            <person name="Zheng P.-J."/>
            <person name="Zhang X.-J."/>
            <person name="Jia Y."/>
            <person name="Liu Y."/>
            <person name="Niu Y.-X."/>
            <person name="Yu L.-H."/>
            <person name="Chen D.-F."/>
            <person name="Zhang G.-Q."/>
        </authorList>
    </citation>
    <scope>NUCLEOTIDE SEQUENCE</scope>
    <source>
        <tissue evidence="2">Leaf</tissue>
    </source>
</reference>
<keyword evidence="3" id="KW-1185">Reference proteome</keyword>
<accession>A0A8T3CCA8</accession>
<dbReference type="InterPro" id="IPR010610">
    <property type="entry name" value="EryCIII-like_C"/>
</dbReference>
<dbReference type="OrthoDB" id="593448at2759"/>
<dbReference type="SMR" id="A0A8T3CCA8"/>
<organism evidence="2 3">
    <name type="scientific">Dendrobium nobile</name>
    <name type="common">Orchid</name>
    <dbReference type="NCBI Taxonomy" id="94219"/>
    <lineage>
        <taxon>Eukaryota</taxon>
        <taxon>Viridiplantae</taxon>
        <taxon>Streptophyta</taxon>
        <taxon>Embryophyta</taxon>
        <taxon>Tracheophyta</taxon>
        <taxon>Spermatophyta</taxon>
        <taxon>Magnoliopsida</taxon>
        <taxon>Liliopsida</taxon>
        <taxon>Asparagales</taxon>
        <taxon>Orchidaceae</taxon>
        <taxon>Epidendroideae</taxon>
        <taxon>Malaxideae</taxon>
        <taxon>Dendrobiinae</taxon>
        <taxon>Dendrobium</taxon>
    </lineage>
</organism>
<dbReference type="Gene3D" id="3.40.50.2000">
    <property type="entry name" value="Glycogen Phosphorylase B"/>
    <property type="match status" value="1"/>
</dbReference>
<dbReference type="PANTHER" id="PTHR48050:SF13">
    <property type="entry name" value="STEROL 3-BETA-GLUCOSYLTRANSFERASE UGT80A2"/>
    <property type="match status" value="1"/>
</dbReference>
<proteinExistence type="predicted"/>
<feature type="domain" description="Erythromycin biosynthesis protein CIII-like C-terminal" evidence="1">
    <location>
        <begin position="49"/>
        <end position="133"/>
    </location>
</feature>
<protein>
    <recommendedName>
        <fullName evidence="1">Erythromycin biosynthesis protein CIII-like C-terminal domain-containing protein</fullName>
    </recommendedName>
</protein>
<evidence type="ECO:0000313" key="3">
    <source>
        <dbReference type="Proteomes" id="UP000829196"/>
    </source>
</evidence>
<dbReference type="InterPro" id="IPR050426">
    <property type="entry name" value="Glycosyltransferase_28"/>
</dbReference>
<dbReference type="AlphaFoldDB" id="A0A8T3CCA8"/>
<dbReference type="FunFam" id="3.40.50.2000:FF:000009">
    <property type="entry name" value="Sterol 3-beta-glucosyltransferase UGT80A2"/>
    <property type="match status" value="1"/>
</dbReference>
<sequence>MILIINKAITEGASRKKKRIKQMIKKKIYAYKIDTKLVSERSPRQFREAKQKVHHGGAGTTAAGLKAACPTTIVPFFGDQPFWGERVHARGLGPQPIPVDQFSLPKLVESIKFMMDPQVKQRAVELAKAMESEDGVNGAVRAFFKHFPRNSPPVPPPQSPSIFSSLGPVKKCFCA</sequence>
<dbReference type="GO" id="GO:0016906">
    <property type="term" value="F:sterol 3-beta-glucosyltransferase activity"/>
    <property type="evidence" value="ECO:0007669"/>
    <property type="project" value="UniProtKB-ARBA"/>
</dbReference>
<evidence type="ECO:0000259" key="1">
    <source>
        <dbReference type="Pfam" id="PF06722"/>
    </source>
</evidence>
<comment type="caution">
    <text evidence="2">The sequence shown here is derived from an EMBL/GenBank/DDBJ whole genome shotgun (WGS) entry which is preliminary data.</text>
</comment>
<dbReference type="PANTHER" id="PTHR48050">
    <property type="entry name" value="STEROL 3-BETA-GLUCOSYLTRANSFERASE"/>
    <property type="match status" value="1"/>
</dbReference>
<dbReference type="EMBL" id="JAGYWB010000001">
    <property type="protein sequence ID" value="KAI0530587.1"/>
    <property type="molecule type" value="Genomic_DNA"/>
</dbReference>
<dbReference type="Proteomes" id="UP000829196">
    <property type="component" value="Unassembled WGS sequence"/>
</dbReference>
<name>A0A8T3CCA8_DENNO</name>
<evidence type="ECO:0000313" key="2">
    <source>
        <dbReference type="EMBL" id="KAI0530587.1"/>
    </source>
</evidence>
<dbReference type="Pfam" id="PF06722">
    <property type="entry name" value="EryCIII-like_C"/>
    <property type="match status" value="1"/>
</dbReference>
<gene>
    <name evidence="2" type="ORF">KFK09_000131</name>
</gene>
<dbReference type="SUPFAM" id="SSF53756">
    <property type="entry name" value="UDP-Glycosyltransferase/glycogen phosphorylase"/>
    <property type="match status" value="1"/>
</dbReference>